<dbReference type="PRINTS" id="PR00793">
    <property type="entry name" value="PROAMNOPTASE"/>
</dbReference>
<dbReference type="SUPFAM" id="SSF53474">
    <property type="entry name" value="alpha/beta-Hydrolases"/>
    <property type="match status" value="1"/>
</dbReference>
<feature type="active site" description="Proton donor" evidence="4">
    <location>
        <position position="291"/>
    </location>
</feature>
<dbReference type="EMBL" id="SSMC01000001">
    <property type="protein sequence ID" value="THD69708.1"/>
    <property type="molecule type" value="Genomic_DNA"/>
</dbReference>
<comment type="similarity">
    <text evidence="1 3">Belongs to the peptidase S33 family.</text>
</comment>
<organism evidence="7 8">
    <name type="scientific">Robertkochia marina</name>
    <dbReference type="NCBI Taxonomy" id="1227945"/>
    <lineage>
        <taxon>Bacteria</taxon>
        <taxon>Pseudomonadati</taxon>
        <taxon>Bacteroidota</taxon>
        <taxon>Flavobacteriia</taxon>
        <taxon>Flavobacteriales</taxon>
        <taxon>Flavobacteriaceae</taxon>
        <taxon>Robertkochia</taxon>
    </lineage>
</organism>
<dbReference type="AlphaFoldDB" id="A0A4V3UYH1"/>
<evidence type="ECO:0000313" key="7">
    <source>
        <dbReference type="EMBL" id="THD69708.1"/>
    </source>
</evidence>
<dbReference type="InterPro" id="IPR000073">
    <property type="entry name" value="AB_hydrolase_1"/>
</dbReference>
<evidence type="ECO:0000259" key="6">
    <source>
        <dbReference type="Pfam" id="PF00561"/>
    </source>
</evidence>
<protein>
    <submittedName>
        <fullName evidence="7">Alpha/beta fold hydrolase</fullName>
    </submittedName>
</protein>
<dbReference type="InterPro" id="IPR002410">
    <property type="entry name" value="Peptidase_S33"/>
</dbReference>
<proteinExistence type="inferred from homology"/>
<evidence type="ECO:0000256" key="1">
    <source>
        <dbReference type="ARBA" id="ARBA00010088"/>
    </source>
</evidence>
<reference evidence="7 8" key="1">
    <citation type="submission" date="2019-04" db="EMBL/GenBank/DDBJ databases">
        <title>Draft genome sequence of Robertkochia marina CC-AMO-30D.</title>
        <authorList>
            <person name="Hameed A."/>
            <person name="Lin S.-Y."/>
            <person name="Shahina M."/>
            <person name="Lai W.-A."/>
            <person name="Young C.-C."/>
        </authorList>
    </citation>
    <scope>NUCLEOTIDE SEQUENCE [LARGE SCALE GENOMIC DNA]</scope>
    <source>
        <strain evidence="7 8">CC-AMO-30D</strain>
    </source>
</reference>
<evidence type="ECO:0000256" key="3">
    <source>
        <dbReference type="PIRNR" id="PIRNR005539"/>
    </source>
</evidence>
<keyword evidence="8" id="KW-1185">Reference proteome</keyword>
<dbReference type="GO" id="GO:0008233">
    <property type="term" value="F:peptidase activity"/>
    <property type="evidence" value="ECO:0007669"/>
    <property type="project" value="InterPro"/>
</dbReference>
<feature type="signal peptide" evidence="5">
    <location>
        <begin position="1"/>
        <end position="20"/>
    </location>
</feature>
<dbReference type="RefSeq" id="WP_136335198.1">
    <property type="nucleotide sequence ID" value="NZ_QXMP01000002.1"/>
</dbReference>
<dbReference type="GO" id="GO:0046464">
    <property type="term" value="P:acylglycerol catabolic process"/>
    <property type="evidence" value="ECO:0007669"/>
    <property type="project" value="TreeGrafter"/>
</dbReference>
<dbReference type="InterPro" id="IPR029058">
    <property type="entry name" value="AB_hydrolase_fold"/>
</dbReference>
<name>A0A4V3UYH1_9FLAO</name>
<feature type="active site" description="Nucleophile" evidence="4">
    <location>
        <position position="126"/>
    </location>
</feature>
<feature type="active site" evidence="4">
    <location>
        <position position="264"/>
    </location>
</feature>
<gene>
    <name evidence="7" type="ORF">E7Z59_05110</name>
</gene>
<dbReference type="Pfam" id="PF00561">
    <property type="entry name" value="Abhydrolase_1"/>
    <property type="match status" value="1"/>
</dbReference>
<evidence type="ECO:0000256" key="2">
    <source>
        <dbReference type="ARBA" id="ARBA00022801"/>
    </source>
</evidence>
<accession>A0A4V3UYH1</accession>
<dbReference type="PROSITE" id="PS51257">
    <property type="entry name" value="PROKAR_LIPOPROTEIN"/>
    <property type="match status" value="1"/>
</dbReference>
<keyword evidence="2 3" id="KW-0378">Hydrolase</keyword>
<comment type="caution">
    <text evidence="7">The sequence shown here is derived from an EMBL/GenBank/DDBJ whole genome shotgun (WGS) entry which is preliminary data.</text>
</comment>
<dbReference type="GO" id="GO:0047372">
    <property type="term" value="F:monoacylglycerol lipase activity"/>
    <property type="evidence" value="ECO:0007669"/>
    <property type="project" value="TreeGrafter"/>
</dbReference>
<dbReference type="InterPro" id="IPR050266">
    <property type="entry name" value="AB_hydrolase_sf"/>
</dbReference>
<dbReference type="Gene3D" id="3.40.50.1820">
    <property type="entry name" value="alpha/beta hydrolase"/>
    <property type="match status" value="1"/>
</dbReference>
<dbReference type="GO" id="GO:0006508">
    <property type="term" value="P:proteolysis"/>
    <property type="evidence" value="ECO:0007669"/>
    <property type="project" value="InterPro"/>
</dbReference>
<feature type="domain" description="AB hydrolase-1" evidence="6">
    <location>
        <begin position="51"/>
        <end position="293"/>
    </location>
</feature>
<dbReference type="PANTHER" id="PTHR43798:SF5">
    <property type="entry name" value="MONOACYLGLYCEROL LIPASE ABHD6"/>
    <property type="match status" value="1"/>
</dbReference>
<evidence type="ECO:0000256" key="4">
    <source>
        <dbReference type="PIRSR" id="PIRSR005539-1"/>
    </source>
</evidence>
<sequence>MRSIKYFCFLMLLMAVSSCKQEVQTLQPHEGNVKVEGGELWYKVIGKGSKPPILMMHGGPGGTHRYYYFLEPLSSDRSIILFDQLGTGRSGYHTDTTLMTVSNMVKQVDALKRELNLKEYYLMGHSWGAALELEYYQMHPEGVKGIIFSSPYLSTSVWEADADTLITTLADSLQTFIAEAEANDNFDTPQYRLADSVYWSNFGNRHPGPNHEWDTIPAPSNRFMYNYMWGPSEFTARGILKNYDNLKGLSQIDVPVLFVTGEYDEARPETIKRFQERVPNSKMAVVRDAGHATMRDNLPALLKSISEFLNEVENKE</sequence>
<dbReference type="GO" id="GO:0016020">
    <property type="term" value="C:membrane"/>
    <property type="evidence" value="ECO:0007669"/>
    <property type="project" value="TreeGrafter"/>
</dbReference>
<dbReference type="Proteomes" id="UP000305939">
    <property type="component" value="Unassembled WGS sequence"/>
</dbReference>
<keyword evidence="5" id="KW-0732">Signal</keyword>
<dbReference type="PANTHER" id="PTHR43798">
    <property type="entry name" value="MONOACYLGLYCEROL LIPASE"/>
    <property type="match status" value="1"/>
</dbReference>
<evidence type="ECO:0000313" key="8">
    <source>
        <dbReference type="Proteomes" id="UP000305939"/>
    </source>
</evidence>
<dbReference type="NCBIfam" id="TIGR01250">
    <property type="entry name" value="pro_imino_pep_2"/>
    <property type="match status" value="1"/>
</dbReference>
<dbReference type="OrthoDB" id="9780932at2"/>
<dbReference type="InterPro" id="IPR005945">
    <property type="entry name" value="Pro_imino_pep"/>
</dbReference>
<evidence type="ECO:0000256" key="5">
    <source>
        <dbReference type="SAM" id="SignalP"/>
    </source>
</evidence>
<dbReference type="PIRSF" id="PIRSF005539">
    <property type="entry name" value="Pept_S33_TRI_F1"/>
    <property type="match status" value="1"/>
</dbReference>
<feature type="chain" id="PRO_5020373284" evidence="5">
    <location>
        <begin position="21"/>
        <end position="316"/>
    </location>
</feature>